<sequence>MSPALAHAGAGAASNDVKKESATARLLGSGCAGIAELMVFHPVDTTAKRLMSNQTRITSTTTFNQVVFKEYATATVGRKFTSLFPGLGYAAGYKVLQRIYKYGGQPFARDYLAQHYGTDFDNAFGKGTGKAIMHATAGSLIGIGEIVLLPLDVLKIKRQTNPEAFRGRGLFKIISDEGMGLYRGAGWTAARNAPGSFALFGGSAFAKEWIYSLKDYNTASWSQNFVASICGASASLIVSAPLDVIKTRIQNRNFENPESGFRIVSNMAKHEGMGSFFKGLTPKLLMTGPKLVFSFWLAQTLIPAFGQVV</sequence>
<dbReference type="InterPro" id="IPR023395">
    <property type="entry name" value="MCP_dom_sf"/>
</dbReference>
<evidence type="ECO:0000313" key="12">
    <source>
        <dbReference type="EMBL" id="KAJ5216448.1"/>
    </source>
</evidence>
<dbReference type="FunFam" id="1.50.40.10:FF:000010">
    <property type="entry name" value="Probable YHM1 (Mitochondrial carrier)"/>
    <property type="match status" value="1"/>
</dbReference>
<keyword evidence="9 10" id="KW-0472">Membrane</keyword>
<keyword evidence="3 11" id="KW-0813">Transport</keyword>
<dbReference type="AlphaFoldDB" id="A0A9W9NAV8"/>
<evidence type="ECO:0000256" key="6">
    <source>
        <dbReference type="ARBA" id="ARBA00022792"/>
    </source>
</evidence>
<dbReference type="RefSeq" id="XP_058312261.1">
    <property type="nucleotide sequence ID" value="XM_058449917.1"/>
</dbReference>
<name>A0A9W9NAV8_9EURO</name>
<keyword evidence="7" id="KW-1133">Transmembrane helix</keyword>
<evidence type="ECO:0000313" key="13">
    <source>
        <dbReference type="Proteomes" id="UP001150904"/>
    </source>
</evidence>
<evidence type="ECO:0000256" key="9">
    <source>
        <dbReference type="ARBA" id="ARBA00023136"/>
    </source>
</evidence>
<evidence type="ECO:0000256" key="11">
    <source>
        <dbReference type="RuleBase" id="RU000488"/>
    </source>
</evidence>
<dbReference type="PANTHER" id="PTHR46974:SF1">
    <property type="entry name" value="MITOCHONDRIAL GTP_GDP CARRIER PROTEIN 1"/>
    <property type="match status" value="1"/>
</dbReference>
<gene>
    <name evidence="12" type="ORF">N7498_002855</name>
</gene>
<feature type="repeat" description="Solcar" evidence="10">
    <location>
        <begin position="222"/>
        <end position="304"/>
    </location>
</feature>
<keyword evidence="5" id="KW-0677">Repeat</keyword>
<protein>
    <recommendedName>
        <fullName evidence="14">Mitochondrial thiamine pyrophosphate carrier 1</fullName>
    </recommendedName>
</protein>
<evidence type="ECO:0000256" key="3">
    <source>
        <dbReference type="ARBA" id="ARBA00022448"/>
    </source>
</evidence>
<keyword evidence="6" id="KW-0999">Mitochondrion inner membrane</keyword>
<evidence type="ECO:0000256" key="4">
    <source>
        <dbReference type="ARBA" id="ARBA00022692"/>
    </source>
</evidence>
<dbReference type="SUPFAM" id="SSF103506">
    <property type="entry name" value="Mitochondrial carrier"/>
    <property type="match status" value="1"/>
</dbReference>
<dbReference type="GO" id="GO:0005743">
    <property type="term" value="C:mitochondrial inner membrane"/>
    <property type="evidence" value="ECO:0007669"/>
    <property type="project" value="UniProtKB-SubCell"/>
</dbReference>
<keyword evidence="13" id="KW-1185">Reference proteome</keyword>
<evidence type="ECO:0000256" key="8">
    <source>
        <dbReference type="ARBA" id="ARBA00023128"/>
    </source>
</evidence>
<evidence type="ECO:0000256" key="2">
    <source>
        <dbReference type="ARBA" id="ARBA00006375"/>
    </source>
</evidence>
<proteinExistence type="inferred from homology"/>
<dbReference type="GeneID" id="83177218"/>
<dbReference type="PANTHER" id="PTHR46974">
    <property type="entry name" value="MITOCHONDRIAL GTP/GDP CARRIER PROTEIN 1"/>
    <property type="match status" value="1"/>
</dbReference>
<dbReference type="GO" id="GO:0001409">
    <property type="term" value="F:guanine nucleotide transmembrane transporter activity"/>
    <property type="evidence" value="ECO:0007669"/>
    <property type="project" value="TreeGrafter"/>
</dbReference>
<evidence type="ECO:0000256" key="10">
    <source>
        <dbReference type="PROSITE-ProRule" id="PRU00282"/>
    </source>
</evidence>
<dbReference type="PROSITE" id="PS50920">
    <property type="entry name" value="SOLCAR"/>
    <property type="match status" value="1"/>
</dbReference>
<dbReference type="InterPro" id="IPR053042">
    <property type="entry name" value="Mito_GTP/GDP_Carrier"/>
</dbReference>
<keyword evidence="4 10" id="KW-0812">Transmembrane</keyword>
<reference evidence="12" key="2">
    <citation type="journal article" date="2023" name="IMA Fungus">
        <title>Comparative genomic study of the Penicillium genus elucidates a diverse pangenome and 15 lateral gene transfer events.</title>
        <authorList>
            <person name="Petersen C."/>
            <person name="Sorensen T."/>
            <person name="Nielsen M.R."/>
            <person name="Sondergaard T.E."/>
            <person name="Sorensen J.L."/>
            <person name="Fitzpatrick D.A."/>
            <person name="Frisvad J.C."/>
            <person name="Nielsen K.L."/>
        </authorList>
    </citation>
    <scope>NUCLEOTIDE SEQUENCE</scope>
    <source>
        <strain evidence="12">IBT 15544</strain>
    </source>
</reference>
<dbReference type="Pfam" id="PF00153">
    <property type="entry name" value="Mito_carr"/>
    <property type="match status" value="2"/>
</dbReference>
<comment type="subcellular location">
    <subcellularLocation>
        <location evidence="1">Mitochondrion inner membrane</location>
        <topology evidence="1">Multi-pass membrane protein</topology>
    </subcellularLocation>
</comment>
<comment type="similarity">
    <text evidence="2 11">Belongs to the mitochondrial carrier (TC 2.A.29) family.</text>
</comment>
<evidence type="ECO:0000256" key="7">
    <source>
        <dbReference type="ARBA" id="ARBA00022989"/>
    </source>
</evidence>
<dbReference type="OrthoDB" id="409947at2759"/>
<evidence type="ECO:0000256" key="5">
    <source>
        <dbReference type="ARBA" id="ARBA00022737"/>
    </source>
</evidence>
<reference evidence="12" key="1">
    <citation type="submission" date="2022-12" db="EMBL/GenBank/DDBJ databases">
        <authorList>
            <person name="Petersen C."/>
        </authorList>
    </citation>
    <scope>NUCLEOTIDE SEQUENCE</scope>
    <source>
        <strain evidence="12">IBT 15544</strain>
    </source>
</reference>
<accession>A0A9W9NAV8</accession>
<keyword evidence="8" id="KW-0496">Mitochondrion</keyword>
<evidence type="ECO:0008006" key="14">
    <source>
        <dbReference type="Google" id="ProtNLM"/>
    </source>
</evidence>
<comment type="caution">
    <text evidence="12">The sequence shown here is derived from an EMBL/GenBank/DDBJ whole genome shotgun (WGS) entry which is preliminary data.</text>
</comment>
<dbReference type="Gene3D" id="1.50.40.10">
    <property type="entry name" value="Mitochondrial carrier domain"/>
    <property type="match status" value="1"/>
</dbReference>
<dbReference type="EMBL" id="JAPQKR010000005">
    <property type="protein sequence ID" value="KAJ5216448.1"/>
    <property type="molecule type" value="Genomic_DNA"/>
</dbReference>
<evidence type="ECO:0000256" key="1">
    <source>
        <dbReference type="ARBA" id="ARBA00004448"/>
    </source>
</evidence>
<organism evidence="12 13">
    <name type="scientific">Penicillium cinerascens</name>
    <dbReference type="NCBI Taxonomy" id="70096"/>
    <lineage>
        <taxon>Eukaryota</taxon>
        <taxon>Fungi</taxon>
        <taxon>Dikarya</taxon>
        <taxon>Ascomycota</taxon>
        <taxon>Pezizomycotina</taxon>
        <taxon>Eurotiomycetes</taxon>
        <taxon>Eurotiomycetidae</taxon>
        <taxon>Eurotiales</taxon>
        <taxon>Aspergillaceae</taxon>
        <taxon>Penicillium</taxon>
    </lineage>
</organism>
<dbReference type="InterPro" id="IPR018108">
    <property type="entry name" value="MCP_transmembrane"/>
</dbReference>
<dbReference type="Proteomes" id="UP001150904">
    <property type="component" value="Unassembled WGS sequence"/>
</dbReference>